<dbReference type="InterPro" id="IPR013096">
    <property type="entry name" value="Cupin_2"/>
</dbReference>
<protein>
    <submittedName>
        <fullName evidence="2">Cupin</fullName>
    </submittedName>
</protein>
<dbReference type="CDD" id="cd02230">
    <property type="entry name" value="cupin_HP0902-like"/>
    <property type="match status" value="1"/>
</dbReference>
<dbReference type="Proteomes" id="UP000092971">
    <property type="component" value="Chromosome"/>
</dbReference>
<dbReference type="AlphaFoldDB" id="A0A1B1YC93"/>
<dbReference type="OrthoDB" id="9793184at2"/>
<dbReference type="PANTHER" id="PTHR37694:SF1">
    <property type="entry name" value="SLR8022 PROTEIN"/>
    <property type="match status" value="1"/>
</dbReference>
<dbReference type="SUPFAM" id="SSF51182">
    <property type="entry name" value="RmlC-like cupins"/>
    <property type="match status" value="1"/>
</dbReference>
<reference evidence="2 3" key="1">
    <citation type="submission" date="2016-02" db="EMBL/GenBank/DDBJ databases">
        <title>Comparison of Clostridium stercorarium subspecies using comparative genomics and transcriptomics.</title>
        <authorList>
            <person name="Schellenberg J."/>
            <person name="Thallinger G."/>
            <person name="Levin D.B."/>
            <person name="Zhang X."/>
            <person name="Alvare G."/>
            <person name="Fristensky B."/>
            <person name="Sparling R."/>
        </authorList>
    </citation>
    <scope>NUCLEOTIDE SEQUENCE [LARGE SCALE GENOMIC DNA]</scope>
    <source>
        <strain evidence="2 3">DSM 2910</strain>
    </source>
</reference>
<gene>
    <name evidence="2" type="ORF">CSTERTH_04660</name>
</gene>
<dbReference type="Gene3D" id="2.60.120.10">
    <property type="entry name" value="Jelly Rolls"/>
    <property type="match status" value="1"/>
</dbReference>
<organism evidence="2 3">
    <name type="scientific">Thermoclostridium stercorarium subsp. thermolacticum DSM 2910</name>
    <dbReference type="NCBI Taxonomy" id="1121336"/>
    <lineage>
        <taxon>Bacteria</taxon>
        <taxon>Bacillati</taxon>
        <taxon>Bacillota</taxon>
        <taxon>Clostridia</taxon>
        <taxon>Eubacteriales</taxon>
        <taxon>Oscillospiraceae</taxon>
        <taxon>Thermoclostridium</taxon>
    </lineage>
</organism>
<feature type="domain" description="Cupin type-2" evidence="1">
    <location>
        <begin position="42"/>
        <end position="108"/>
    </location>
</feature>
<proteinExistence type="predicted"/>
<dbReference type="PANTHER" id="PTHR37694">
    <property type="entry name" value="SLR8022 PROTEIN"/>
    <property type="match status" value="1"/>
</dbReference>
<sequence length="112" mass="12284">MDKLIKNIEFSKVLNMENLVSYQEGQVVSRTLAQGKNVSLTLFSFDKGEEISSHSSGGDALVYILDGEAEITIGGEVFNLKKGETIVMPAGIPHALLARERFKMLLVVVFNP</sequence>
<accession>A0A1B1YC93</accession>
<dbReference type="InterPro" id="IPR014710">
    <property type="entry name" value="RmlC-like_jellyroll"/>
</dbReference>
<name>A0A1B1YC93_THEST</name>
<evidence type="ECO:0000313" key="2">
    <source>
        <dbReference type="EMBL" id="ANW98382.1"/>
    </source>
</evidence>
<dbReference type="RefSeq" id="WP_015358670.1">
    <property type="nucleotide sequence ID" value="NZ_CP014672.1"/>
</dbReference>
<evidence type="ECO:0000313" key="3">
    <source>
        <dbReference type="Proteomes" id="UP000092971"/>
    </source>
</evidence>
<dbReference type="Pfam" id="PF07883">
    <property type="entry name" value="Cupin_2"/>
    <property type="match status" value="1"/>
</dbReference>
<dbReference type="EMBL" id="CP014672">
    <property type="protein sequence ID" value="ANW98382.1"/>
    <property type="molecule type" value="Genomic_DNA"/>
</dbReference>
<evidence type="ECO:0000259" key="1">
    <source>
        <dbReference type="Pfam" id="PF07883"/>
    </source>
</evidence>
<dbReference type="InterPro" id="IPR011051">
    <property type="entry name" value="RmlC_Cupin_sf"/>
</dbReference>